<evidence type="ECO:0000313" key="6">
    <source>
        <dbReference type="Proteomes" id="UP000252558"/>
    </source>
</evidence>
<name>A0A368NJM1_9GAMM</name>
<gene>
    <name evidence="5" type="ORF">DU002_05625</name>
</gene>
<dbReference type="OrthoDB" id="9814800at2"/>
<keyword evidence="1 3" id="KW-0732">Signal</keyword>
<dbReference type="EMBL" id="QPID01000003">
    <property type="protein sequence ID" value="RCU50807.1"/>
    <property type="molecule type" value="Genomic_DNA"/>
</dbReference>
<dbReference type="Proteomes" id="UP000252558">
    <property type="component" value="Unassembled WGS sequence"/>
</dbReference>
<dbReference type="InterPro" id="IPR036280">
    <property type="entry name" value="Multihaem_cyt_sf"/>
</dbReference>
<evidence type="ECO:0000256" key="3">
    <source>
        <dbReference type="SAM" id="SignalP"/>
    </source>
</evidence>
<feature type="signal peptide" evidence="3">
    <location>
        <begin position="1"/>
        <end position="30"/>
    </location>
</feature>
<dbReference type="Gene3D" id="1.10.780.10">
    <property type="entry name" value="Hydroxylamine Oxidoreductase, Chain A, domain 1"/>
    <property type="match status" value="1"/>
</dbReference>
<evidence type="ECO:0000256" key="2">
    <source>
        <dbReference type="SAM" id="MobiDB-lite"/>
    </source>
</evidence>
<sequence length="487" mass="54647">MKNGRIALQTTFFATLVLLTCSALFSLAYAAPKAQMLKPFASLSDESKQCAACHKEQNPALYQQWGRSKHYGANIGCFECHQADPNDADAIKHEGFDIAVIVSPKDCGQCHNKEVEEFAASHHAKAGQIIGSLDNFLAEAVEGQLSFNGQSPAAVSGCWQCHGAEVKVLANGDLDPTTWPNTGIGRLNPDGSVGACSACHQRHEFSMVQARRPEACGKCHLGPDHPQKEIYEESKHGINFFANVEHMNLGSAKWIVGEDYDAAPTCATCHMSATRELPLTHDVGARISWTLRPAISEKVDAKAIAQGKQVKPWEERRADMKNVCSACHTSGWIENFYTQFDNLVVLYNEKFARPGKSMMDLLTKNEMLTEVQFDEEIEWTWFYLWHHEGRRARHGAAMMAPDYVQWHGMFEVAERFYVEMVPQYLEVVEKAEHAGKKEQAAEARKLLDEILSRPEHAWFSGKEPADIKQKRQEAQKAFKQRYQSESK</sequence>
<feature type="chain" id="PRO_5016943505" evidence="3">
    <location>
        <begin position="31"/>
        <end position="487"/>
    </location>
</feature>
<dbReference type="Pfam" id="PF13435">
    <property type="entry name" value="Cytochrome_C554"/>
    <property type="match status" value="1"/>
</dbReference>
<evidence type="ECO:0000259" key="4">
    <source>
        <dbReference type="Pfam" id="PF13435"/>
    </source>
</evidence>
<dbReference type="InterPro" id="IPR051829">
    <property type="entry name" value="Multiheme_Cytochr_ET"/>
</dbReference>
<feature type="region of interest" description="Disordered" evidence="2">
    <location>
        <begin position="460"/>
        <end position="487"/>
    </location>
</feature>
<evidence type="ECO:0000256" key="1">
    <source>
        <dbReference type="ARBA" id="ARBA00022729"/>
    </source>
</evidence>
<organism evidence="5 6">
    <name type="scientific">Corallincola holothuriorum</name>
    <dbReference type="NCBI Taxonomy" id="2282215"/>
    <lineage>
        <taxon>Bacteria</taxon>
        <taxon>Pseudomonadati</taxon>
        <taxon>Pseudomonadota</taxon>
        <taxon>Gammaproteobacteria</taxon>
        <taxon>Alteromonadales</taxon>
        <taxon>Psychromonadaceae</taxon>
        <taxon>Corallincola</taxon>
    </lineage>
</organism>
<dbReference type="AlphaFoldDB" id="A0A368NJM1"/>
<dbReference type="SUPFAM" id="SSF48695">
    <property type="entry name" value="Multiheme cytochromes"/>
    <property type="match status" value="1"/>
</dbReference>
<dbReference type="RefSeq" id="WP_114337402.1">
    <property type="nucleotide sequence ID" value="NZ_QPID01000003.1"/>
</dbReference>
<comment type="caution">
    <text evidence="5">The sequence shown here is derived from an EMBL/GenBank/DDBJ whole genome shotgun (WGS) entry which is preliminary data.</text>
</comment>
<dbReference type="Pfam" id="PF13447">
    <property type="entry name" value="Multi-haem_cyto"/>
    <property type="match status" value="1"/>
</dbReference>
<dbReference type="PANTHER" id="PTHR35038">
    <property type="entry name" value="DISSIMILATORY SULFITE REDUCTASE SIRA"/>
    <property type="match status" value="1"/>
</dbReference>
<dbReference type="PANTHER" id="PTHR35038:SF8">
    <property type="entry name" value="C-TYPE POLYHEME CYTOCHROME OMCC"/>
    <property type="match status" value="1"/>
</dbReference>
<accession>A0A368NJM1</accession>
<feature type="domain" description="Cytochrome c-552/4" evidence="4">
    <location>
        <begin position="107"/>
        <end position="164"/>
    </location>
</feature>
<keyword evidence="6" id="KW-1185">Reference proteome</keyword>
<dbReference type="InterPro" id="IPR023155">
    <property type="entry name" value="Cyt_c-552/4"/>
</dbReference>
<feature type="compositionally biased region" description="Basic and acidic residues" evidence="2">
    <location>
        <begin position="463"/>
        <end position="487"/>
    </location>
</feature>
<evidence type="ECO:0000313" key="5">
    <source>
        <dbReference type="EMBL" id="RCU50807.1"/>
    </source>
</evidence>
<proteinExistence type="predicted"/>
<protein>
    <submittedName>
        <fullName evidence="5">Hydroxylamine oxidoreductase</fullName>
    </submittedName>
</protein>
<dbReference type="Gene3D" id="1.20.850.10">
    <property type="entry name" value="Hydroxylamine Oxidoreductase, Chain A, domain 2"/>
    <property type="match status" value="1"/>
</dbReference>
<reference evidence="5 6" key="1">
    <citation type="submission" date="2018-07" db="EMBL/GenBank/DDBJ databases">
        <title>Corallincola holothuriorum sp. nov., a new facultative anaerobe isolated from sea cucumber Apostichopus japonicus.</title>
        <authorList>
            <person name="Xia H."/>
        </authorList>
    </citation>
    <scope>NUCLEOTIDE SEQUENCE [LARGE SCALE GENOMIC DNA]</scope>
    <source>
        <strain evidence="5 6">C4</strain>
    </source>
</reference>